<dbReference type="Gramene" id="rna-AYBTSS11_LOCUS25471">
    <property type="protein sequence ID" value="CAJ1973410.1"/>
    <property type="gene ID" value="gene-AYBTSS11_LOCUS25471"/>
</dbReference>
<dbReference type="InterPro" id="IPR000253">
    <property type="entry name" value="FHA_dom"/>
</dbReference>
<dbReference type="Pfam" id="PF00076">
    <property type="entry name" value="RRM_1"/>
    <property type="match status" value="4"/>
</dbReference>
<evidence type="ECO:0000256" key="4">
    <source>
        <dbReference type="ARBA" id="ARBA00022490"/>
    </source>
</evidence>
<dbReference type="AlphaFoldDB" id="A0AA86T3M8"/>
<comment type="function">
    <text evidence="8">Binds the poly(A) tail of mRNA. Appears to be an important mediator of the multiple roles of the poly(A) tail in mRNA biogenesis, stability and translation.</text>
</comment>
<evidence type="ECO:0000256" key="10">
    <source>
        <dbReference type="SAM" id="MobiDB-lite"/>
    </source>
</evidence>
<evidence type="ECO:0000259" key="13">
    <source>
        <dbReference type="PROSITE" id="PS51309"/>
    </source>
</evidence>
<dbReference type="EMBL" id="OY731406">
    <property type="protein sequence ID" value="CAJ1973410.1"/>
    <property type="molecule type" value="Genomic_DNA"/>
</dbReference>
<feature type="domain" description="FHA" evidence="11">
    <location>
        <begin position="156"/>
        <end position="205"/>
    </location>
</feature>
<evidence type="ECO:0000256" key="3">
    <source>
        <dbReference type="ARBA" id="ARBA00008557"/>
    </source>
</evidence>
<dbReference type="PROSITE" id="PS50006">
    <property type="entry name" value="FHA_DOMAIN"/>
    <property type="match status" value="1"/>
</dbReference>
<evidence type="ECO:0000256" key="2">
    <source>
        <dbReference type="ARBA" id="ARBA00004496"/>
    </source>
</evidence>
<dbReference type="InterPro" id="IPR045305">
    <property type="entry name" value="RRM2_I_PABPs"/>
</dbReference>
<dbReference type="FunFam" id="3.30.70.330:FF:000651">
    <property type="entry name" value="Poly(A) binding protein cytoplasmic 1 like"/>
    <property type="match status" value="1"/>
</dbReference>
<dbReference type="Proteomes" id="UP001189624">
    <property type="component" value="Chromosome 9"/>
</dbReference>
<evidence type="ECO:0000313" key="14">
    <source>
        <dbReference type="EMBL" id="CAJ1973410.1"/>
    </source>
</evidence>
<feature type="region of interest" description="Disordered" evidence="10">
    <location>
        <begin position="548"/>
        <end position="567"/>
    </location>
</feature>
<evidence type="ECO:0000256" key="6">
    <source>
        <dbReference type="ARBA" id="ARBA00022884"/>
    </source>
</evidence>
<dbReference type="GO" id="GO:0005634">
    <property type="term" value="C:nucleus"/>
    <property type="evidence" value="ECO:0007669"/>
    <property type="project" value="UniProtKB-SubCell"/>
</dbReference>
<protein>
    <recommendedName>
        <fullName evidence="16">PABP</fullName>
    </recommendedName>
</protein>
<dbReference type="InterPro" id="IPR000504">
    <property type="entry name" value="RRM_dom"/>
</dbReference>
<evidence type="ECO:0000313" key="15">
    <source>
        <dbReference type="Proteomes" id="UP001189624"/>
    </source>
</evidence>
<dbReference type="InterPro" id="IPR003954">
    <property type="entry name" value="RRM_euk-type"/>
</dbReference>
<dbReference type="InterPro" id="IPR002004">
    <property type="entry name" value="PABP_HYD_C"/>
</dbReference>
<evidence type="ECO:0000256" key="5">
    <source>
        <dbReference type="ARBA" id="ARBA00022737"/>
    </source>
</evidence>
<name>A0AA86T3M8_9FABA</name>
<evidence type="ECO:0000259" key="12">
    <source>
        <dbReference type="PROSITE" id="PS50102"/>
    </source>
</evidence>
<keyword evidence="15" id="KW-1185">Reference proteome</keyword>
<dbReference type="SUPFAM" id="SSF63570">
    <property type="entry name" value="PABC (PABP) domain"/>
    <property type="match status" value="1"/>
</dbReference>
<dbReference type="PANTHER" id="PTHR24012">
    <property type="entry name" value="RNA BINDING PROTEIN"/>
    <property type="match status" value="1"/>
</dbReference>
<evidence type="ECO:0000256" key="7">
    <source>
        <dbReference type="ARBA" id="ARBA00023242"/>
    </source>
</evidence>
<dbReference type="InterPro" id="IPR012677">
    <property type="entry name" value="Nucleotide-bd_a/b_plait_sf"/>
</dbReference>
<evidence type="ECO:0008006" key="16">
    <source>
        <dbReference type="Google" id="ProtNLM"/>
    </source>
</evidence>
<comment type="subcellular location">
    <subcellularLocation>
        <location evidence="2">Cytoplasm</location>
    </subcellularLocation>
    <subcellularLocation>
        <location evidence="1">Nucleus</location>
    </subcellularLocation>
</comment>
<feature type="domain" description="RRM" evidence="12">
    <location>
        <begin position="13"/>
        <end position="102"/>
    </location>
</feature>
<keyword evidence="7" id="KW-0539">Nucleus</keyword>
<dbReference type="CDD" id="cd12379">
    <property type="entry name" value="RRM2_I_PABPs"/>
    <property type="match status" value="1"/>
</dbReference>
<feature type="domain" description="PABC" evidence="13">
    <location>
        <begin position="580"/>
        <end position="657"/>
    </location>
</feature>
<evidence type="ECO:0000259" key="11">
    <source>
        <dbReference type="PROSITE" id="PS50006"/>
    </source>
</evidence>
<evidence type="ECO:0000256" key="8">
    <source>
        <dbReference type="ARBA" id="ARBA00054110"/>
    </source>
</evidence>
<dbReference type="Pfam" id="PF00658">
    <property type="entry name" value="MLLE"/>
    <property type="match status" value="1"/>
</dbReference>
<dbReference type="SUPFAM" id="SSF54928">
    <property type="entry name" value="RNA-binding domain, RBD"/>
    <property type="match status" value="3"/>
</dbReference>
<feature type="domain" description="RRM" evidence="12">
    <location>
        <begin position="329"/>
        <end position="406"/>
    </location>
</feature>
<organism evidence="14 15">
    <name type="scientific">Sphenostylis stenocarpa</name>
    <dbReference type="NCBI Taxonomy" id="92480"/>
    <lineage>
        <taxon>Eukaryota</taxon>
        <taxon>Viridiplantae</taxon>
        <taxon>Streptophyta</taxon>
        <taxon>Embryophyta</taxon>
        <taxon>Tracheophyta</taxon>
        <taxon>Spermatophyta</taxon>
        <taxon>Magnoliopsida</taxon>
        <taxon>eudicotyledons</taxon>
        <taxon>Gunneridae</taxon>
        <taxon>Pentapetalae</taxon>
        <taxon>rosids</taxon>
        <taxon>fabids</taxon>
        <taxon>Fabales</taxon>
        <taxon>Fabaceae</taxon>
        <taxon>Papilionoideae</taxon>
        <taxon>50 kb inversion clade</taxon>
        <taxon>NPAAA clade</taxon>
        <taxon>indigoferoid/millettioid clade</taxon>
        <taxon>Phaseoleae</taxon>
        <taxon>Sphenostylis</taxon>
    </lineage>
</organism>
<dbReference type="Gene3D" id="1.10.1900.10">
    <property type="entry name" value="c-terminal domain of poly(a) binding protein"/>
    <property type="match status" value="1"/>
</dbReference>
<dbReference type="SMART" id="SM00517">
    <property type="entry name" value="PolyA"/>
    <property type="match status" value="1"/>
</dbReference>
<dbReference type="InterPro" id="IPR035979">
    <property type="entry name" value="RBD_domain_sf"/>
</dbReference>
<dbReference type="InterPro" id="IPR036053">
    <property type="entry name" value="PABP-dom"/>
</dbReference>
<keyword evidence="5" id="KW-0677">Repeat</keyword>
<proteinExistence type="inferred from homology"/>
<evidence type="ECO:0000256" key="1">
    <source>
        <dbReference type="ARBA" id="ARBA00004123"/>
    </source>
</evidence>
<dbReference type="Gene3D" id="3.30.70.330">
    <property type="match status" value="4"/>
</dbReference>
<dbReference type="PROSITE" id="PS50102">
    <property type="entry name" value="RRM"/>
    <property type="match status" value="4"/>
</dbReference>
<dbReference type="GO" id="GO:0005737">
    <property type="term" value="C:cytoplasm"/>
    <property type="evidence" value="ECO:0007669"/>
    <property type="project" value="UniProtKB-SubCell"/>
</dbReference>
<dbReference type="PROSITE" id="PS51309">
    <property type="entry name" value="PABC"/>
    <property type="match status" value="1"/>
</dbReference>
<dbReference type="SMART" id="SM00360">
    <property type="entry name" value="RRM"/>
    <property type="match status" value="4"/>
</dbReference>
<feature type="domain" description="RRM" evidence="12">
    <location>
        <begin position="227"/>
        <end position="304"/>
    </location>
</feature>
<gene>
    <name evidence="14" type="ORF">AYBTSS11_LOCUS25471</name>
</gene>
<evidence type="ECO:0000256" key="9">
    <source>
        <dbReference type="PROSITE-ProRule" id="PRU00176"/>
    </source>
</evidence>
<keyword evidence="4" id="KW-0963">Cytoplasm</keyword>
<dbReference type="CDD" id="cd12381">
    <property type="entry name" value="RRM4_I_PABPs"/>
    <property type="match status" value="1"/>
</dbReference>
<feature type="domain" description="RRM" evidence="12">
    <location>
        <begin position="141"/>
        <end position="212"/>
    </location>
</feature>
<keyword evidence="6 9" id="KW-0694">RNA-binding</keyword>
<sequence>MAQAPAEDHFFNTALYVGDLDSNVTEDQLYDHFNVVAQVVSIRICRDSLTQKSLGYGYVNFSNVQDGLIFAFFVALLAAKALNELNFSVLEGKPIRVMYSNRDPTLRRTGAANLFIKVPFADSSPLMSIIESFSACSLNLNLDKSIDHKDLFDVFATFGNILSCKVARDASGVSKGHAFVQFDNEASAKEATDRLNGMLLNDKKVYVGPFMRKKDREAVPSGDANFSNVYVKNLSHKITDAELGTIFGEYGPITSAAVMKDAEGRSKGFGFVNFTNAADAARARDALDGKTFDGRQWYVGKAQRKTERELELKERHEQNWKPQPYKQGTNLYIKNLDSSIGDEELKEIFSGFGTITSSKIMRDPNGVNKGYGFVAYTNPEDANRALASMNGQMIAGKPLYVSLAEKKEDRRARLEVQFSQMRIAEMRPQFSLGAPPRILTYPMRPPEMTPQLLYGQPHRAIITQTAFGFQQQFFGGGTGPAPVFYPVLLPPPRGPQEAGPMRLPILPQQVLFCIPLVIPLYFPFSIADVDTCCCGFQMGPRGPIYHNPPPAPNAQNIPPEPKGTAEEMPPFIGTGQPMPIQALAAAVANATTPDQKRILLGETLFPLVEKLVRDAAPKVTGMLLEMDHAEVLHLIESPDALDTKVTDAMYLLRKFEEIKQSIDQLTVSE</sequence>
<dbReference type="SMART" id="SM00361">
    <property type="entry name" value="RRM_1"/>
    <property type="match status" value="2"/>
</dbReference>
<dbReference type="GO" id="GO:0003723">
    <property type="term" value="F:RNA binding"/>
    <property type="evidence" value="ECO:0007669"/>
    <property type="project" value="UniProtKB-UniRule"/>
</dbReference>
<reference evidence="14" key="1">
    <citation type="submission" date="2023-10" db="EMBL/GenBank/DDBJ databases">
        <authorList>
            <person name="Domelevo Entfellner J.-B."/>
        </authorList>
    </citation>
    <scope>NUCLEOTIDE SEQUENCE</scope>
</reference>
<accession>A0AA86T3M8</accession>
<comment type="similarity">
    <text evidence="3">Belongs to the polyadenylate-binding protein type-1 family.</text>
</comment>